<dbReference type="AlphaFoldDB" id="A0A0K2SM41"/>
<organism evidence="9 10">
    <name type="scientific">Limnochorda pilosa</name>
    <dbReference type="NCBI Taxonomy" id="1555112"/>
    <lineage>
        <taxon>Bacteria</taxon>
        <taxon>Bacillati</taxon>
        <taxon>Bacillota</taxon>
        <taxon>Limnochordia</taxon>
        <taxon>Limnochordales</taxon>
        <taxon>Limnochordaceae</taxon>
        <taxon>Limnochorda</taxon>
    </lineage>
</organism>
<dbReference type="Pfam" id="PF03006">
    <property type="entry name" value="HlyIII"/>
    <property type="match status" value="1"/>
</dbReference>
<dbReference type="PATRIC" id="fig|1555112.3.peg.2381"/>
<evidence type="ECO:0000256" key="3">
    <source>
        <dbReference type="ARBA" id="ARBA00022475"/>
    </source>
</evidence>
<reference evidence="10" key="1">
    <citation type="submission" date="2015-07" db="EMBL/GenBank/DDBJ databases">
        <title>Complete genome sequence and phylogenetic analysis of Limnochorda pilosa.</title>
        <authorList>
            <person name="Watanabe M."/>
            <person name="Kojima H."/>
            <person name="Fukui M."/>
        </authorList>
    </citation>
    <scope>NUCLEOTIDE SEQUENCE [LARGE SCALE GENOMIC DNA]</scope>
    <source>
        <strain evidence="10">HC45</strain>
    </source>
</reference>
<feature type="binding site" evidence="7">
    <location>
        <position position="193"/>
    </location>
    <ligand>
        <name>Zn(2+)</name>
        <dbReference type="ChEBI" id="CHEBI:29105"/>
    </ligand>
</feature>
<evidence type="ECO:0000313" key="10">
    <source>
        <dbReference type="Proteomes" id="UP000065807"/>
    </source>
</evidence>
<keyword evidence="3" id="KW-1003">Cell membrane</keyword>
<proteinExistence type="inferred from homology"/>
<keyword evidence="7" id="KW-0862">Zinc</keyword>
<dbReference type="GO" id="GO:0140911">
    <property type="term" value="F:pore-forming activity"/>
    <property type="evidence" value="ECO:0007669"/>
    <property type="project" value="InterPro"/>
</dbReference>
<dbReference type="NCBIfam" id="TIGR01065">
    <property type="entry name" value="hlyIII"/>
    <property type="match status" value="1"/>
</dbReference>
<protein>
    <submittedName>
        <fullName evidence="9">Hemolysin</fullName>
    </submittedName>
</protein>
<evidence type="ECO:0000256" key="6">
    <source>
        <dbReference type="ARBA" id="ARBA00023136"/>
    </source>
</evidence>
<keyword evidence="5 8" id="KW-1133">Transmembrane helix</keyword>
<dbReference type="PANTHER" id="PTHR20855">
    <property type="entry name" value="ADIPOR/PROGESTIN RECEPTOR-RELATED"/>
    <property type="match status" value="1"/>
</dbReference>
<dbReference type="STRING" id="1555112.LIP_2335"/>
<feature type="binding site" evidence="7">
    <location>
        <position position="64"/>
    </location>
    <ligand>
        <name>Zn(2+)</name>
        <dbReference type="ChEBI" id="CHEBI:29105"/>
    </ligand>
</feature>
<gene>
    <name evidence="9" type="ORF">LIP_2335</name>
</gene>
<feature type="transmembrane region" description="Helical" evidence="8">
    <location>
        <begin position="106"/>
        <end position="128"/>
    </location>
</feature>
<evidence type="ECO:0000256" key="7">
    <source>
        <dbReference type="PIRSR" id="PIRSR604254-1"/>
    </source>
</evidence>
<feature type="transmembrane region" description="Helical" evidence="8">
    <location>
        <begin position="195"/>
        <end position="215"/>
    </location>
</feature>
<feature type="transmembrane region" description="Helical" evidence="8">
    <location>
        <begin position="46"/>
        <end position="70"/>
    </location>
</feature>
<evidence type="ECO:0000256" key="8">
    <source>
        <dbReference type="SAM" id="Phobius"/>
    </source>
</evidence>
<feature type="binding site" evidence="7">
    <location>
        <position position="197"/>
    </location>
    <ligand>
        <name>Zn(2+)</name>
        <dbReference type="ChEBI" id="CHEBI:29105"/>
    </ligand>
</feature>
<feature type="transmembrane region" description="Helical" evidence="8">
    <location>
        <begin position="82"/>
        <end position="100"/>
    </location>
</feature>
<keyword evidence="10" id="KW-1185">Reference proteome</keyword>
<dbReference type="InterPro" id="IPR005744">
    <property type="entry name" value="Hy-lIII"/>
</dbReference>
<name>A0A0K2SM41_LIMPI</name>
<keyword evidence="6 8" id="KW-0472">Membrane</keyword>
<evidence type="ECO:0000256" key="2">
    <source>
        <dbReference type="ARBA" id="ARBA00008488"/>
    </source>
</evidence>
<dbReference type="GO" id="GO:0046872">
    <property type="term" value="F:metal ion binding"/>
    <property type="evidence" value="ECO:0007669"/>
    <property type="project" value="UniProtKB-KW"/>
</dbReference>
<accession>A0A0K2SM41</accession>
<evidence type="ECO:0000256" key="1">
    <source>
        <dbReference type="ARBA" id="ARBA00004651"/>
    </source>
</evidence>
<sequence length="218" mass="23830">MLMAFRLREPVNGLTHAAGALLSVGALVLLVREAAASGNTRAIVGFTLFGVSLILLYSASALYHLLPLSARGTAILRRIDHSMIYVLIAGTYSPILLAPLRGPWGWGLFSLVWALAVTGIVTKVLWFGTPRWLTVLFYLGLGLLVVPMSPLLVRVLPAGTFVWIGIGGLFYVVGAAIYALKWPRLAPGRFGFHELWHLFVMAGSFSHFWAVWAFVTPR</sequence>
<evidence type="ECO:0000313" key="9">
    <source>
        <dbReference type="EMBL" id="BAS28176.1"/>
    </source>
</evidence>
<dbReference type="PANTHER" id="PTHR20855:SF3">
    <property type="entry name" value="LD03007P"/>
    <property type="match status" value="1"/>
</dbReference>
<dbReference type="GO" id="GO:0005886">
    <property type="term" value="C:plasma membrane"/>
    <property type="evidence" value="ECO:0007669"/>
    <property type="project" value="UniProtKB-SubCell"/>
</dbReference>
<dbReference type="InterPro" id="IPR004254">
    <property type="entry name" value="AdipoR/HlyIII-related"/>
</dbReference>
<feature type="transmembrane region" description="Helical" evidence="8">
    <location>
        <begin position="135"/>
        <end position="155"/>
    </location>
</feature>
<keyword evidence="4 8" id="KW-0812">Transmembrane</keyword>
<reference evidence="10" key="2">
    <citation type="journal article" date="2016" name="Int. J. Syst. Evol. Microbiol.">
        <title>Complete genome sequence and cell structure of Limnochorda pilosa, a Gram-negative spore-former within the phylum Firmicutes.</title>
        <authorList>
            <person name="Watanabe M."/>
            <person name="Kojima H."/>
            <person name="Fukui M."/>
        </authorList>
    </citation>
    <scope>NUCLEOTIDE SEQUENCE [LARGE SCALE GENOMIC DNA]</scope>
    <source>
        <strain evidence="10">HC45</strain>
    </source>
</reference>
<feature type="transmembrane region" description="Helical" evidence="8">
    <location>
        <begin position="161"/>
        <end position="183"/>
    </location>
</feature>
<comment type="similarity">
    <text evidence="2">Belongs to the UPF0073 (Hly-III) family.</text>
</comment>
<evidence type="ECO:0000256" key="5">
    <source>
        <dbReference type="ARBA" id="ARBA00022989"/>
    </source>
</evidence>
<keyword evidence="7" id="KW-0479">Metal-binding</keyword>
<comment type="subcellular location">
    <subcellularLocation>
        <location evidence="1">Cell membrane</location>
        <topology evidence="1">Multi-pass membrane protein</topology>
    </subcellularLocation>
</comment>
<dbReference type="EMBL" id="AP014924">
    <property type="protein sequence ID" value="BAS28176.1"/>
    <property type="molecule type" value="Genomic_DNA"/>
</dbReference>
<evidence type="ECO:0000256" key="4">
    <source>
        <dbReference type="ARBA" id="ARBA00022692"/>
    </source>
</evidence>
<dbReference type="KEGG" id="lpil:LIP_2335"/>
<dbReference type="Proteomes" id="UP000065807">
    <property type="component" value="Chromosome"/>
</dbReference>